<dbReference type="OrthoDB" id="1938451at2759"/>
<sequence>MNKVFHDYLDKFMVIYLDYIVLGLSKSGQHRRMSVNFTHFWDWPTIIGDLWKGTHRIIAFTELLKKEHKWCWTSECQKAFEGLKEAMMKDPALALYDIDKSFEVQMDTTNFTIK</sequence>
<dbReference type="SUPFAM" id="SSF56672">
    <property type="entry name" value="DNA/RNA polymerases"/>
    <property type="match status" value="1"/>
</dbReference>
<dbReference type="RefSeq" id="XP_022724993.1">
    <property type="nucleotide sequence ID" value="XM_022869258.1"/>
</dbReference>
<dbReference type="InterPro" id="IPR043502">
    <property type="entry name" value="DNA/RNA_pol_sf"/>
</dbReference>
<dbReference type="InterPro" id="IPR053134">
    <property type="entry name" value="RNA-dir_DNA_polymerase"/>
</dbReference>
<dbReference type="Proteomes" id="UP000515121">
    <property type="component" value="Unplaced"/>
</dbReference>
<dbReference type="Pfam" id="PF17919">
    <property type="entry name" value="RT_RNaseH_2"/>
    <property type="match status" value="1"/>
</dbReference>
<dbReference type="KEGG" id="dzi:111281521"/>
<dbReference type="PANTHER" id="PTHR24559:SF436">
    <property type="entry name" value="RNA-DIRECTED DNA POLYMERASE HOMOLOG"/>
    <property type="match status" value="1"/>
</dbReference>
<gene>
    <name evidence="3" type="primary">LOC111281521</name>
</gene>
<dbReference type="Gene3D" id="3.30.70.270">
    <property type="match status" value="1"/>
</dbReference>
<dbReference type="AlphaFoldDB" id="A0A6P5X9R6"/>
<feature type="domain" description="Reverse transcriptase/retrotransposon-derived protein RNase H-like" evidence="1">
    <location>
        <begin position="72"/>
        <end position="113"/>
    </location>
</feature>
<dbReference type="GeneID" id="111281521"/>
<protein>
    <submittedName>
        <fullName evidence="3">Uncharacterized protein LOC111281521</fullName>
    </submittedName>
</protein>
<accession>A0A6P5X9R6</accession>
<evidence type="ECO:0000259" key="1">
    <source>
        <dbReference type="Pfam" id="PF17919"/>
    </source>
</evidence>
<evidence type="ECO:0000313" key="3">
    <source>
        <dbReference type="RefSeq" id="XP_022724993.1"/>
    </source>
</evidence>
<keyword evidence="2" id="KW-1185">Reference proteome</keyword>
<dbReference type="InterPro" id="IPR041577">
    <property type="entry name" value="RT_RNaseH_2"/>
</dbReference>
<name>A0A6P5X9R6_DURZI</name>
<reference evidence="3" key="1">
    <citation type="submission" date="2025-08" db="UniProtKB">
        <authorList>
            <consortium name="RefSeq"/>
        </authorList>
    </citation>
    <scope>IDENTIFICATION</scope>
    <source>
        <tissue evidence="3">Fruit stalk</tissue>
    </source>
</reference>
<dbReference type="PANTHER" id="PTHR24559">
    <property type="entry name" value="TRANSPOSON TY3-I GAG-POL POLYPROTEIN"/>
    <property type="match status" value="1"/>
</dbReference>
<organism evidence="2 3">
    <name type="scientific">Durio zibethinus</name>
    <name type="common">Durian</name>
    <dbReference type="NCBI Taxonomy" id="66656"/>
    <lineage>
        <taxon>Eukaryota</taxon>
        <taxon>Viridiplantae</taxon>
        <taxon>Streptophyta</taxon>
        <taxon>Embryophyta</taxon>
        <taxon>Tracheophyta</taxon>
        <taxon>Spermatophyta</taxon>
        <taxon>Magnoliopsida</taxon>
        <taxon>eudicotyledons</taxon>
        <taxon>Gunneridae</taxon>
        <taxon>Pentapetalae</taxon>
        <taxon>rosids</taxon>
        <taxon>malvids</taxon>
        <taxon>Malvales</taxon>
        <taxon>Malvaceae</taxon>
        <taxon>Helicteroideae</taxon>
        <taxon>Durio</taxon>
    </lineage>
</organism>
<proteinExistence type="predicted"/>
<evidence type="ECO:0000313" key="2">
    <source>
        <dbReference type="Proteomes" id="UP000515121"/>
    </source>
</evidence>
<dbReference type="InterPro" id="IPR043128">
    <property type="entry name" value="Rev_trsase/Diguanyl_cyclase"/>
</dbReference>